<dbReference type="AlphaFoldDB" id="A0AAD5SDQ2"/>
<sequence length="328" mass="36168">MHAKYPTLSNAASASRLSREGAGKAIVGSDNEGAEYDGSDGSLVAFTASSHSSSSSSSPLSQSETTPVVVSQNFNIPALWAAARDGYHITISNIPRIRIGQKHTANISNRDLLNLFVPDTLRRSLQYAKPIVTGRETKGSKFTIEFEMCGASSVAELVQQQFIWRSVRGFGGVRLQIEKLPEEETEEESVDSETKYPHVEIDENNLRDFLRSTNPRDSVILIGEPITPKGHQLITSVSAHFRLHKTTLKDGKHASIKLHNPIDAYATSRAADILLAHDKEHDHWESIASCSPDTDHLYEEVLEEARNRPPPLPPHPWPPLDLNEGIEG</sequence>
<gene>
    <name evidence="2" type="ORF">HK097_005018</name>
</gene>
<organism evidence="2 3">
    <name type="scientific">Rhizophlyctis rosea</name>
    <dbReference type="NCBI Taxonomy" id="64517"/>
    <lineage>
        <taxon>Eukaryota</taxon>
        <taxon>Fungi</taxon>
        <taxon>Fungi incertae sedis</taxon>
        <taxon>Chytridiomycota</taxon>
        <taxon>Chytridiomycota incertae sedis</taxon>
        <taxon>Chytridiomycetes</taxon>
        <taxon>Rhizophlyctidales</taxon>
        <taxon>Rhizophlyctidaceae</taxon>
        <taxon>Rhizophlyctis</taxon>
    </lineage>
</organism>
<dbReference type="EMBL" id="JADGJD010000237">
    <property type="protein sequence ID" value="KAJ3053105.1"/>
    <property type="molecule type" value="Genomic_DNA"/>
</dbReference>
<accession>A0AAD5SDQ2</accession>
<feature type="compositionally biased region" description="Pro residues" evidence="1">
    <location>
        <begin position="308"/>
        <end position="319"/>
    </location>
</feature>
<name>A0AAD5SDQ2_9FUNG</name>
<evidence type="ECO:0000256" key="1">
    <source>
        <dbReference type="SAM" id="MobiDB-lite"/>
    </source>
</evidence>
<evidence type="ECO:0000313" key="2">
    <source>
        <dbReference type="EMBL" id="KAJ3053105.1"/>
    </source>
</evidence>
<feature type="region of interest" description="Disordered" evidence="1">
    <location>
        <begin position="305"/>
        <end position="328"/>
    </location>
</feature>
<protein>
    <submittedName>
        <fullName evidence="2">Uncharacterized protein</fullName>
    </submittedName>
</protein>
<keyword evidence="3" id="KW-1185">Reference proteome</keyword>
<reference evidence="2" key="1">
    <citation type="submission" date="2020-05" db="EMBL/GenBank/DDBJ databases">
        <title>Phylogenomic resolution of chytrid fungi.</title>
        <authorList>
            <person name="Stajich J.E."/>
            <person name="Amses K."/>
            <person name="Simmons R."/>
            <person name="Seto K."/>
            <person name="Myers J."/>
            <person name="Bonds A."/>
            <person name="Quandt C.A."/>
            <person name="Barry K."/>
            <person name="Liu P."/>
            <person name="Grigoriev I."/>
            <person name="Longcore J.E."/>
            <person name="James T.Y."/>
        </authorList>
    </citation>
    <scope>NUCLEOTIDE SEQUENCE</scope>
    <source>
        <strain evidence="2">JEL0318</strain>
    </source>
</reference>
<feature type="region of interest" description="Disordered" evidence="1">
    <location>
        <begin position="1"/>
        <end position="33"/>
    </location>
</feature>
<dbReference type="Proteomes" id="UP001212841">
    <property type="component" value="Unassembled WGS sequence"/>
</dbReference>
<proteinExistence type="predicted"/>
<evidence type="ECO:0000313" key="3">
    <source>
        <dbReference type="Proteomes" id="UP001212841"/>
    </source>
</evidence>
<comment type="caution">
    <text evidence="2">The sequence shown here is derived from an EMBL/GenBank/DDBJ whole genome shotgun (WGS) entry which is preliminary data.</text>
</comment>